<dbReference type="InterPro" id="IPR029501">
    <property type="entry name" value="EndoU_bac"/>
</dbReference>
<dbReference type="RefSeq" id="WP_084643243.1">
    <property type="nucleotide sequence ID" value="NZ_CP014859.1"/>
</dbReference>
<dbReference type="Pfam" id="PF14436">
    <property type="entry name" value="EndoU_bacteria"/>
    <property type="match status" value="1"/>
</dbReference>
<feature type="compositionally biased region" description="Basic and acidic residues" evidence="1">
    <location>
        <begin position="117"/>
        <end position="133"/>
    </location>
</feature>
<feature type="compositionally biased region" description="Basic and acidic residues" evidence="1">
    <location>
        <begin position="223"/>
        <end position="240"/>
    </location>
</feature>
<dbReference type="AlphaFoldDB" id="A0AAC9HTB8"/>
<feature type="region of interest" description="Disordered" evidence="1">
    <location>
        <begin position="17"/>
        <end position="133"/>
    </location>
</feature>
<dbReference type="KEGG" id="ahm:TL08_18875"/>
<evidence type="ECO:0000313" key="3">
    <source>
        <dbReference type="EMBL" id="AOS64566.1"/>
    </source>
</evidence>
<name>A0AAC9HTB8_9PSEU</name>
<dbReference type="GO" id="GO:0004519">
    <property type="term" value="F:endonuclease activity"/>
    <property type="evidence" value="ECO:0007669"/>
    <property type="project" value="InterPro"/>
</dbReference>
<organism evidence="3 4">
    <name type="scientific">Actinoalloteichus hymeniacidonis</name>
    <dbReference type="NCBI Taxonomy" id="340345"/>
    <lineage>
        <taxon>Bacteria</taxon>
        <taxon>Bacillati</taxon>
        <taxon>Actinomycetota</taxon>
        <taxon>Actinomycetes</taxon>
        <taxon>Pseudonocardiales</taxon>
        <taxon>Pseudonocardiaceae</taxon>
        <taxon>Actinoalloteichus</taxon>
    </lineage>
</organism>
<evidence type="ECO:0000259" key="2">
    <source>
        <dbReference type="Pfam" id="PF14436"/>
    </source>
</evidence>
<accession>A0AAC9HTB8</accession>
<dbReference type="EMBL" id="CP014859">
    <property type="protein sequence ID" value="AOS64566.1"/>
    <property type="molecule type" value="Genomic_DNA"/>
</dbReference>
<sequence>MTRLLALVVLIVRFALHRRTPDGDGKPPSSNPGSGVKSSQEATGEIAVRGRPTESGPQSTDPAAPTDTDNQWNNTDGSTTPPQPADIGLSDDRRNHILDGHGDDEGGGHFPGTGLSDKTEFPERWAPYDENRPGDRIVENILDIARNPDEPPFLQDNGNWNAQGTRDGVTVEVIIDPDGNIVTAFPQPGGHGVFHNDENGVPGVYNENGTLIQQDENGDWVGENERGDPVRYDEHGNPVG</sequence>
<feature type="compositionally biased region" description="Polar residues" evidence="1">
    <location>
        <begin position="55"/>
        <end position="80"/>
    </location>
</feature>
<evidence type="ECO:0000256" key="1">
    <source>
        <dbReference type="SAM" id="MobiDB-lite"/>
    </source>
</evidence>
<feature type="compositionally biased region" description="Polar residues" evidence="1">
    <location>
        <begin position="31"/>
        <end position="42"/>
    </location>
</feature>
<evidence type="ECO:0000313" key="4">
    <source>
        <dbReference type="Proteomes" id="UP000095210"/>
    </source>
</evidence>
<dbReference type="Proteomes" id="UP000095210">
    <property type="component" value="Chromosome"/>
</dbReference>
<proteinExistence type="predicted"/>
<feature type="region of interest" description="Disordered" evidence="1">
    <location>
        <begin position="188"/>
        <end position="240"/>
    </location>
</feature>
<gene>
    <name evidence="3" type="ORF">TL08_18875</name>
</gene>
<reference evidence="4" key="1">
    <citation type="submission" date="2016-03" db="EMBL/GenBank/DDBJ databases">
        <title>Complete genome sequence of the type strain Actinoalloteichus hymeniacidonis DSM 45092.</title>
        <authorList>
            <person name="Schaffert L."/>
            <person name="Albersmeier A."/>
            <person name="Winkler A."/>
            <person name="Kalinowski J."/>
            <person name="Zotchev S."/>
            <person name="Ruckert C."/>
        </authorList>
    </citation>
    <scope>NUCLEOTIDE SEQUENCE [LARGE SCALE GENOMIC DNA]</scope>
    <source>
        <strain evidence="4">HPA177(T) (DSM 45092(T))</strain>
    </source>
</reference>
<keyword evidence="4" id="KW-1185">Reference proteome</keyword>
<feature type="domain" description="Bacterial EndoU nuclease" evidence="2">
    <location>
        <begin position="117"/>
        <end position="186"/>
    </location>
</feature>
<feature type="compositionally biased region" description="Basic and acidic residues" evidence="1">
    <location>
        <begin position="90"/>
        <end position="107"/>
    </location>
</feature>
<protein>
    <submittedName>
        <fullName evidence="3">Bacterial EndoU nuclease</fullName>
    </submittedName>
</protein>